<evidence type="ECO:0000256" key="9">
    <source>
        <dbReference type="ARBA" id="ARBA00022619"/>
    </source>
</evidence>
<evidence type="ECO:0000313" key="17">
    <source>
        <dbReference type="Proteomes" id="UP000001739"/>
    </source>
</evidence>
<evidence type="ECO:0000256" key="8">
    <source>
        <dbReference type="ARBA" id="ARBA00018836"/>
    </source>
</evidence>
<sequence length="439" mass="47691">MHKSEAAPHRLRPVHAAIVFNEHSNGGRLIASRPNGLCRSAEATWARAWRKIRAFFETLANMTLASTLEIIAELKAGRMVILVDEEDRENEGDLVIAAEFVTPEAINFMARYGRGLICLTLTQERCKLLNLPLMTYRNGTQYGTAFTVSIEAAEGVTTGISAADRARTIAAAVAPDAKAEHIVQPGHVFPIMAQPGGVLVRAGHTEAGCDFTQLAGLTPAAVICEVIKDDGTMARLPDLMEFASEHGLKIGTIADLIHYRSRTESIVERICERTMQTARGAFRAVMYLDQPSGQPHIALVRGTPCTDQDTLVRVHEPLSVLDLLEVGESTHSWTLDAAMKEIAARDCGVIVLLNCGDSKDHLIDVFKAFDSKEKADALKRRPVDFKTYGIGAQILRELGVGKMQVLSNPRKLGSMSGYGLEVTGFVPMPGGETQAPQHG</sequence>
<feature type="binding site" evidence="14">
    <location>
        <position position="204"/>
    </location>
    <ligand>
        <name>Mg(2+)</name>
        <dbReference type="ChEBI" id="CHEBI:18420"/>
        <label>2</label>
    </ligand>
</feature>
<dbReference type="NCBIfam" id="NF010626">
    <property type="entry name" value="PRK14019.1"/>
    <property type="match status" value="1"/>
</dbReference>
<evidence type="ECO:0000256" key="5">
    <source>
        <dbReference type="ARBA" id="ARBA00005520"/>
    </source>
</evidence>
<evidence type="ECO:0000256" key="12">
    <source>
        <dbReference type="ARBA" id="ARBA00023211"/>
    </source>
</evidence>
<evidence type="ECO:0000256" key="4">
    <source>
        <dbReference type="ARBA" id="ARBA00004904"/>
    </source>
</evidence>
<keyword evidence="9 14" id="KW-0686">Riboflavin biosynthesis</keyword>
<feature type="binding site" evidence="14">
    <location>
        <begin position="88"/>
        <end position="89"/>
    </location>
    <ligand>
        <name>D-ribulose 5-phosphate</name>
        <dbReference type="ChEBI" id="CHEBI:58121"/>
    </ligand>
</feature>
<feature type="binding site" evidence="14">
    <location>
        <begin position="201"/>
        <end position="205"/>
    </location>
    <ligand>
        <name>D-ribulose 5-phosphate</name>
        <dbReference type="ChEBI" id="CHEBI:58121"/>
    </ligand>
</feature>
<dbReference type="SUPFAM" id="SSF55821">
    <property type="entry name" value="YrdC/RibB"/>
    <property type="match status" value="1"/>
</dbReference>
<dbReference type="UniPathway" id="UPA00275">
    <property type="reaction ID" value="UER00399"/>
</dbReference>
<evidence type="ECO:0000256" key="6">
    <source>
        <dbReference type="ARBA" id="ARBA00008976"/>
    </source>
</evidence>
<dbReference type="Pfam" id="PF00925">
    <property type="entry name" value="GTP_cyclohydro2"/>
    <property type="match status" value="1"/>
</dbReference>
<feature type="domain" description="GTP cyclohydrolase II" evidence="15">
    <location>
        <begin position="269"/>
        <end position="427"/>
    </location>
</feature>
<comment type="cofactor">
    <cofactor evidence="14">
        <name>Mg(2+)</name>
        <dbReference type="ChEBI" id="CHEBI:18420"/>
    </cofactor>
    <cofactor evidence="14">
        <name>Mn(2+)</name>
        <dbReference type="ChEBI" id="CHEBI:29035"/>
    </cofactor>
    <text evidence="14">Binds 2 divalent metal cations per subunit. Magnesium or manganese.</text>
</comment>
<feature type="site" description="Essential for catalytic activity" evidence="14">
    <location>
        <position position="187"/>
    </location>
</feature>
<keyword evidence="12 14" id="KW-0464">Manganese</keyword>
<comment type="pathway">
    <text evidence="4 14">Cofactor biosynthesis; riboflavin biosynthesis; 2-hydroxy-3-oxobutyl phosphate from D-ribulose 5-phosphate: step 1/1.</text>
</comment>
<comment type="similarity">
    <text evidence="14">Belongs to the DHBP synthase family.</text>
</comment>
<dbReference type="PANTHER" id="PTHR21327:SF34">
    <property type="entry name" value="3,4-DIHYDROXY-2-BUTANONE 4-PHOSPHATE SYNTHASE"/>
    <property type="match status" value="1"/>
</dbReference>
<dbReference type="Proteomes" id="UP000001739">
    <property type="component" value="Chromosome 1"/>
</dbReference>
<dbReference type="HOGENOM" id="CLU_020273_1_2_4"/>
<keyword evidence="10 14" id="KW-0479">Metal-binding</keyword>
<dbReference type="GO" id="GO:0003935">
    <property type="term" value="F:GTP cyclohydrolase II activity"/>
    <property type="evidence" value="ECO:0007669"/>
    <property type="project" value="TreeGrafter"/>
</dbReference>
<comment type="function">
    <text evidence="3 14">Catalyzes the conversion of D-ribulose 5-phosphate to formate and 3,4-dihydroxy-2-butanone 4-phosphate.</text>
</comment>
<dbReference type="GO" id="GO:0009231">
    <property type="term" value="P:riboflavin biosynthetic process"/>
    <property type="evidence" value="ECO:0007669"/>
    <property type="project" value="UniProtKB-UniRule"/>
</dbReference>
<dbReference type="AlphaFoldDB" id="B2T6C5"/>
<protein>
    <recommendedName>
        <fullName evidence="8 14">3,4-dihydroxy-2-butanone 4-phosphate synthase</fullName>
        <shortName evidence="14">DHBP synthase</shortName>
        <ecNumber evidence="7 14">4.1.99.12</ecNumber>
    </recommendedName>
</protein>
<dbReference type="GO" id="GO:0005829">
    <property type="term" value="C:cytosol"/>
    <property type="evidence" value="ECO:0007669"/>
    <property type="project" value="TreeGrafter"/>
</dbReference>
<dbReference type="PIRSF" id="PIRSF001259">
    <property type="entry name" value="RibA"/>
    <property type="match status" value="1"/>
</dbReference>
<dbReference type="InterPro" id="IPR000422">
    <property type="entry name" value="DHBP_synthase_RibB"/>
</dbReference>
<evidence type="ECO:0000313" key="16">
    <source>
        <dbReference type="EMBL" id="ACD17493.1"/>
    </source>
</evidence>
<comment type="subunit">
    <text evidence="14">Homodimer.</text>
</comment>
<evidence type="ECO:0000256" key="2">
    <source>
        <dbReference type="ARBA" id="ARBA00001936"/>
    </source>
</evidence>
<evidence type="ECO:0000256" key="14">
    <source>
        <dbReference type="HAMAP-Rule" id="MF_00180"/>
    </source>
</evidence>
<evidence type="ECO:0000256" key="7">
    <source>
        <dbReference type="ARBA" id="ARBA00012153"/>
    </source>
</evidence>
<dbReference type="Gene3D" id="3.90.870.10">
    <property type="entry name" value="DHBP synthase"/>
    <property type="match status" value="1"/>
</dbReference>
<dbReference type="NCBIfam" id="TIGR00506">
    <property type="entry name" value="ribB"/>
    <property type="match status" value="1"/>
</dbReference>
<dbReference type="InterPro" id="IPR036144">
    <property type="entry name" value="RibA-like_sf"/>
</dbReference>
<gene>
    <name evidence="14" type="primary">ribB</name>
    <name evidence="16" type="ordered locus">Bphyt_3101</name>
</gene>
<evidence type="ECO:0000256" key="11">
    <source>
        <dbReference type="ARBA" id="ARBA00022842"/>
    </source>
</evidence>
<feature type="binding site" evidence="14">
    <location>
        <position position="89"/>
    </location>
    <ligand>
        <name>Mg(2+)</name>
        <dbReference type="ChEBI" id="CHEBI:18420"/>
        <label>2</label>
    </ligand>
</feature>
<keyword evidence="13 14" id="KW-0456">Lyase</keyword>
<proteinExistence type="inferred from homology"/>
<dbReference type="PANTHER" id="PTHR21327">
    <property type="entry name" value="GTP CYCLOHYDROLASE II-RELATED"/>
    <property type="match status" value="1"/>
</dbReference>
<feature type="site" description="Essential for catalytic activity" evidence="14">
    <location>
        <position position="225"/>
    </location>
</feature>
<dbReference type="Gene3D" id="3.40.50.10990">
    <property type="entry name" value="GTP cyclohydrolase II"/>
    <property type="match status" value="1"/>
</dbReference>
<organism evidence="16 17">
    <name type="scientific">Paraburkholderia phytofirmans (strain DSM 17436 / LMG 22146 / PsJN)</name>
    <name type="common">Burkholderia phytofirmans</name>
    <dbReference type="NCBI Taxonomy" id="398527"/>
    <lineage>
        <taxon>Bacteria</taxon>
        <taxon>Pseudomonadati</taxon>
        <taxon>Pseudomonadota</taxon>
        <taxon>Betaproteobacteria</taxon>
        <taxon>Burkholderiales</taxon>
        <taxon>Burkholderiaceae</taxon>
        <taxon>Paraburkholderia</taxon>
    </lineage>
</organism>
<dbReference type="EC" id="4.1.99.12" evidence="7 14"/>
<dbReference type="eggNOG" id="COG0807">
    <property type="taxonomic scope" value="Bacteria"/>
</dbReference>
<dbReference type="Pfam" id="PF00926">
    <property type="entry name" value="DHBP_synthase"/>
    <property type="match status" value="1"/>
</dbReference>
<dbReference type="EMBL" id="CP001052">
    <property type="protein sequence ID" value="ACD17493.1"/>
    <property type="molecule type" value="Genomic_DNA"/>
</dbReference>
<comment type="similarity">
    <text evidence="5">In the N-terminal section; belongs to the DHBP synthase family.</text>
</comment>
<dbReference type="SUPFAM" id="SSF142695">
    <property type="entry name" value="RibA-like"/>
    <property type="match status" value="1"/>
</dbReference>
<feature type="binding site" evidence="14">
    <location>
        <position position="89"/>
    </location>
    <ligand>
        <name>Mg(2+)</name>
        <dbReference type="ChEBI" id="CHEBI:18420"/>
        <label>1</label>
    </ligand>
</feature>
<comment type="catalytic activity">
    <reaction evidence="1 14">
        <text>D-ribulose 5-phosphate = (2S)-2-hydroxy-3-oxobutyl phosphate + formate + H(+)</text>
        <dbReference type="Rhea" id="RHEA:18457"/>
        <dbReference type="ChEBI" id="CHEBI:15378"/>
        <dbReference type="ChEBI" id="CHEBI:15740"/>
        <dbReference type="ChEBI" id="CHEBI:58121"/>
        <dbReference type="ChEBI" id="CHEBI:58830"/>
        <dbReference type="EC" id="4.1.99.12"/>
    </reaction>
</comment>
<dbReference type="GO" id="GO:0000287">
    <property type="term" value="F:magnesium ion binding"/>
    <property type="evidence" value="ECO:0007669"/>
    <property type="project" value="UniProtKB-UniRule"/>
</dbReference>
<evidence type="ECO:0000259" key="15">
    <source>
        <dbReference type="Pfam" id="PF00925"/>
    </source>
</evidence>
<evidence type="ECO:0000256" key="1">
    <source>
        <dbReference type="ARBA" id="ARBA00000141"/>
    </source>
</evidence>
<feature type="binding site" evidence="14">
    <location>
        <position position="93"/>
    </location>
    <ligand>
        <name>D-ribulose 5-phosphate</name>
        <dbReference type="ChEBI" id="CHEBI:58121"/>
    </ligand>
</feature>
<dbReference type="InterPro" id="IPR017945">
    <property type="entry name" value="DHBP_synth_RibB-like_a/b_dom"/>
</dbReference>
<accession>B2T6C5</accession>
<dbReference type="FunFam" id="3.90.870.10:FF:000001">
    <property type="entry name" value="Riboflavin biosynthesis protein RibBA"/>
    <property type="match status" value="1"/>
</dbReference>
<comment type="similarity">
    <text evidence="6">In the C-terminal section; belongs to the GTP cyclohydrolase II family.</text>
</comment>
<keyword evidence="11 14" id="KW-0460">Magnesium</keyword>
<evidence type="ECO:0000256" key="3">
    <source>
        <dbReference type="ARBA" id="ARBA00002284"/>
    </source>
</evidence>
<dbReference type="eggNOG" id="COG0108">
    <property type="taxonomic scope" value="Bacteria"/>
</dbReference>
<comment type="cofactor">
    <cofactor evidence="2">
        <name>Mn(2+)</name>
        <dbReference type="ChEBI" id="CHEBI:29035"/>
    </cofactor>
</comment>
<dbReference type="HAMAP" id="MF_00180">
    <property type="entry name" value="RibB"/>
    <property type="match status" value="1"/>
</dbReference>
<dbReference type="GO" id="GO:0030145">
    <property type="term" value="F:manganese ion binding"/>
    <property type="evidence" value="ECO:0007669"/>
    <property type="project" value="UniProtKB-UniRule"/>
</dbReference>
<dbReference type="KEGG" id="bpy:Bphyt_3101"/>
<dbReference type="GO" id="GO:0008686">
    <property type="term" value="F:3,4-dihydroxy-2-butanone-4-phosphate synthase activity"/>
    <property type="evidence" value="ECO:0007669"/>
    <property type="project" value="UniProtKB-UniRule"/>
</dbReference>
<evidence type="ECO:0000256" key="13">
    <source>
        <dbReference type="ARBA" id="ARBA00023239"/>
    </source>
</evidence>
<evidence type="ECO:0000256" key="10">
    <source>
        <dbReference type="ARBA" id="ARBA00022723"/>
    </source>
</evidence>
<reference evidence="16 17" key="1">
    <citation type="journal article" date="2011" name="J. Bacteriol.">
        <title>Complete genome sequence of the plant growth-promoting endophyte Burkholderia phytofirmans strain PsJN.</title>
        <authorList>
            <person name="Weilharter A."/>
            <person name="Mitter B."/>
            <person name="Shin M.V."/>
            <person name="Chain P.S."/>
            <person name="Nowak J."/>
            <person name="Sessitsch A."/>
        </authorList>
    </citation>
    <scope>NUCLEOTIDE SEQUENCE [LARGE SCALE GENOMIC DNA]</scope>
    <source>
        <strain evidence="17">DSM 17436 / LMG 22146 / PsJN</strain>
    </source>
</reference>
<name>B2T6C5_PARPJ</name>
<dbReference type="InterPro" id="IPR032677">
    <property type="entry name" value="GTP_cyclohydro_II"/>
</dbReference>
<dbReference type="STRING" id="398527.Bphyt_3101"/>